<feature type="transmembrane region" description="Helical" evidence="7">
    <location>
        <begin position="16"/>
        <end position="37"/>
    </location>
</feature>
<feature type="transmembrane region" description="Helical" evidence="7">
    <location>
        <begin position="113"/>
        <end position="130"/>
    </location>
</feature>
<protein>
    <submittedName>
        <fullName evidence="9">Sugar transferase</fullName>
    </submittedName>
</protein>
<reference evidence="9 10" key="1">
    <citation type="submission" date="2019-06" db="EMBL/GenBank/DDBJ databases">
        <title>Flavibacter putida gen. nov., sp. nov., a novel marine bacterium of the family Flavobacteriaceae isolated from coastal seawater.</title>
        <authorList>
            <person name="Feng X."/>
        </authorList>
    </citation>
    <scope>NUCLEOTIDE SEQUENCE [LARGE SCALE GENOMIC DNA]</scope>
    <source>
        <strain evidence="9 10">PLHSN227</strain>
    </source>
</reference>
<keyword evidence="6 7" id="KW-0472">Membrane</keyword>
<dbReference type="NCBIfam" id="TIGR03025">
    <property type="entry name" value="EPS_sugtrans"/>
    <property type="match status" value="1"/>
</dbReference>
<dbReference type="EMBL" id="VIAR01000007">
    <property type="protein sequence ID" value="TQD38600.1"/>
    <property type="molecule type" value="Genomic_DNA"/>
</dbReference>
<comment type="caution">
    <text evidence="9">The sequence shown here is derived from an EMBL/GenBank/DDBJ whole genome shotgun (WGS) entry which is preliminary data.</text>
</comment>
<feature type="transmembrane region" description="Helical" evidence="7">
    <location>
        <begin position="280"/>
        <end position="302"/>
    </location>
</feature>
<sequence length="465" mass="54269">MVDTRKIHFEISERKILLRIFDVVFVLGSLYAVGFIFDFDYFIINSQHWVWSIILSFYLLVFATIFELYNLQKNHERPRVFKNIVLTTSATVFFYLLTPFYTPALPGNRLQIIYFYLAVLVALSLWRYLYMKLIATPRFSKKVLIVGDSFDILKIIEDLKAADPNFNVVAYVNTKETEQINFLPEAAMPSISLDCMEEFVKQYHIGEIIVCSSYKTGINGNLYAALIRLLRKGYTIKEYSQVYEEFKERIPITYLERDFYKYFPFSRSNQNKLYLFLQRVLDVLCSVVGIILGSLFLPLVIIGNAIGNRGPLFYTQERVGQNGCNFKILKLRTMVINAERNGAQWSQNNDTRITKFGKFLRKSRLDEIPQFYNVLVGDMSFIGPRPERPVFVTELAKVIPFYDIRHVIKPGLTGWAQVSTSYGSSEEDSLRKLQYDLYYIKHRGPFLDLRIFIKTLSTVIFFRGQ</sequence>
<feature type="transmembrane region" description="Helical" evidence="7">
    <location>
        <begin position="49"/>
        <end position="69"/>
    </location>
</feature>
<keyword evidence="5 7" id="KW-1133">Transmembrane helix</keyword>
<accession>A0A507ZM69</accession>
<evidence type="ECO:0000256" key="1">
    <source>
        <dbReference type="ARBA" id="ARBA00004141"/>
    </source>
</evidence>
<gene>
    <name evidence="9" type="ORF">FKR84_08080</name>
</gene>
<keyword evidence="3 9" id="KW-0808">Transferase</keyword>
<evidence type="ECO:0000259" key="8">
    <source>
        <dbReference type="Pfam" id="PF02397"/>
    </source>
</evidence>
<dbReference type="Pfam" id="PF02397">
    <property type="entry name" value="Bac_transf"/>
    <property type="match status" value="1"/>
</dbReference>
<keyword evidence="10" id="KW-1185">Reference proteome</keyword>
<evidence type="ECO:0000313" key="10">
    <source>
        <dbReference type="Proteomes" id="UP000317169"/>
    </source>
</evidence>
<dbReference type="OrthoDB" id="9808602at2"/>
<keyword evidence="4 7" id="KW-0812">Transmembrane</keyword>
<feature type="transmembrane region" description="Helical" evidence="7">
    <location>
        <begin position="81"/>
        <end position="101"/>
    </location>
</feature>
<comment type="similarity">
    <text evidence="2">Belongs to the bacterial sugar transferase family.</text>
</comment>
<dbReference type="InterPro" id="IPR017475">
    <property type="entry name" value="EPS_sugar_tfrase"/>
</dbReference>
<feature type="domain" description="Bacterial sugar transferase" evidence="8">
    <location>
        <begin position="279"/>
        <end position="460"/>
    </location>
</feature>
<dbReference type="AlphaFoldDB" id="A0A507ZM69"/>
<evidence type="ECO:0000256" key="4">
    <source>
        <dbReference type="ARBA" id="ARBA00022692"/>
    </source>
</evidence>
<evidence type="ECO:0000256" key="5">
    <source>
        <dbReference type="ARBA" id="ARBA00022989"/>
    </source>
</evidence>
<dbReference type="RefSeq" id="WP_141421795.1">
    <property type="nucleotide sequence ID" value="NZ_VIAR01000007.1"/>
</dbReference>
<dbReference type="GO" id="GO:0016020">
    <property type="term" value="C:membrane"/>
    <property type="evidence" value="ECO:0007669"/>
    <property type="project" value="UniProtKB-SubCell"/>
</dbReference>
<proteinExistence type="inferred from homology"/>
<dbReference type="PANTHER" id="PTHR30576">
    <property type="entry name" value="COLANIC BIOSYNTHESIS UDP-GLUCOSE LIPID CARRIER TRANSFERASE"/>
    <property type="match status" value="1"/>
</dbReference>
<dbReference type="PANTHER" id="PTHR30576:SF0">
    <property type="entry name" value="UNDECAPRENYL-PHOSPHATE N-ACETYLGALACTOSAMINYL 1-PHOSPHATE TRANSFERASE-RELATED"/>
    <property type="match status" value="1"/>
</dbReference>
<dbReference type="GO" id="GO:0016780">
    <property type="term" value="F:phosphotransferase activity, for other substituted phosphate groups"/>
    <property type="evidence" value="ECO:0007669"/>
    <property type="project" value="TreeGrafter"/>
</dbReference>
<evidence type="ECO:0000256" key="7">
    <source>
        <dbReference type="SAM" id="Phobius"/>
    </source>
</evidence>
<evidence type="ECO:0000256" key="2">
    <source>
        <dbReference type="ARBA" id="ARBA00006464"/>
    </source>
</evidence>
<name>A0A507ZM69_9FLAO</name>
<comment type="subcellular location">
    <subcellularLocation>
        <location evidence="1">Membrane</location>
        <topology evidence="1">Multi-pass membrane protein</topology>
    </subcellularLocation>
</comment>
<dbReference type="Proteomes" id="UP000317169">
    <property type="component" value="Unassembled WGS sequence"/>
</dbReference>
<evidence type="ECO:0000313" key="9">
    <source>
        <dbReference type="EMBL" id="TQD38600.1"/>
    </source>
</evidence>
<dbReference type="InterPro" id="IPR003362">
    <property type="entry name" value="Bact_transf"/>
</dbReference>
<evidence type="ECO:0000256" key="6">
    <source>
        <dbReference type="ARBA" id="ARBA00023136"/>
    </source>
</evidence>
<evidence type="ECO:0000256" key="3">
    <source>
        <dbReference type="ARBA" id="ARBA00022679"/>
    </source>
</evidence>
<organism evidence="9 10">
    <name type="scientific">Haloflavibacter putidus</name>
    <dbReference type="NCBI Taxonomy" id="2576776"/>
    <lineage>
        <taxon>Bacteria</taxon>
        <taxon>Pseudomonadati</taxon>
        <taxon>Bacteroidota</taxon>
        <taxon>Flavobacteriia</taxon>
        <taxon>Flavobacteriales</taxon>
        <taxon>Flavobacteriaceae</taxon>
        <taxon>Haloflavibacter</taxon>
    </lineage>
</organism>